<dbReference type="AlphaFoldDB" id="A0A9D2MC62"/>
<organism evidence="1 2">
    <name type="scientific">Candidatus Flavonifractor intestinipullorum</name>
    <dbReference type="NCBI Taxonomy" id="2838587"/>
    <lineage>
        <taxon>Bacteria</taxon>
        <taxon>Bacillati</taxon>
        <taxon>Bacillota</taxon>
        <taxon>Clostridia</taxon>
        <taxon>Eubacteriales</taxon>
        <taxon>Oscillospiraceae</taxon>
        <taxon>Flavonifractor</taxon>
    </lineage>
</organism>
<evidence type="ECO:0000313" key="1">
    <source>
        <dbReference type="EMBL" id="HJB57932.1"/>
    </source>
</evidence>
<gene>
    <name evidence="1" type="ORF">H9714_10315</name>
</gene>
<proteinExistence type="predicted"/>
<accession>A0A9D2MC62</accession>
<protein>
    <submittedName>
        <fullName evidence="1">XRE family transcriptional regulator</fullName>
    </submittedName>
</protein>
<comment type="caution">
    <text evidence="1">The sequence shown here is derived from an EMBL/GenBank/DDBJ whole genome shotgun (WGS) entry which is preliminary data.</text>
</comment>
<reference evidence="1" key="1">
    <citation type="journal article" date="2021" name="PeerJ">
        <title>Extensive microbial diversity within the chicken gut microbiome revealed by metagenomics and culture.</title>
        <authorList>
            <person name="Gilroy R."/>
            <person name="Ravi A."/>
            <person name="Getino M."/>
            <person name="Pursley I."/>
            <person name="Horton D.L."/>
            <person name="Alikhan N.F."/>
            <person name="Baker D."/>
            <person name="Gharbi K."/>
            <person name="Hall N."/>
            <person name="Watson M."/>
            <person name="Adriaenssens E.M."/>
            <person name="Foster-Nyarko E."/>
            <person name="Jarju S."/>
            <person name="Secka A."/>
            <person name="Antonio M."/>
            <person name="Oren A."/>
            <person name="Chaudhuri R.R."/>
            <person name="La Ragione R."/>
            <person name="Hildebrand F."/>
            <person name="Pallen M.J."/>
        </authorList>
    </citation>
    <scope>NUCLEOTIDE SEQUENCE</scope>
    <source>
        <strain evidence="1">CHK189-11263</strain>
    </source>
</reference>
<reference evidence="1" key="2">
    <citation type="submission" date="2021-04" db="EMBL/GenBank/DDBJ databases">
        <authorList>
            <person name="Gilroy R."/>
        </authorList>
    </citation>
    <scope>NUCLEOTIDE SEQUENCE</scope>
    <source>
        <strain evidence="1">CHK189-11263</strain>
    </source>
</reference>
<evidence type="ECO:0000313" key="2">
    <source>
        <dbReference type="Proteomes" id="UP000824208"/>
    </source>
</evidence>
<dbReference type="EMBL" id="DWYC01000088">
    <property type="protein sequence ID" value="HJB57932.1"/>
    <property type="molecule type" value="Genomic_DNA"/>
</dbReference>
<name>A0A9D2MC62_9FIRM</name>
<sequence length="68" mass="7815">MASTTEFGKTIEKKLIDLERPQNWLIEQVRAQTGLYFDSSYLYKIKTGKLATPKIVRAIREILGLEEA</sequence>
<dbReference type="Proteomes" id="UP000824208">
    <property type="component" value="Unassembled WGS sequence"/>
</dbReference>